<proteinExistence type="predicted"/>
<evidence type="ECO:0000313" key="2">
    <source>
        <dbReference type="Proteomes" id="UP000655830"/>
    </source>
</evidence>
<dbReference type="AlphaFoldDB" id="A0A926ELM4"/>
<keyword evidence="2" id="KW-1185">Reference proteome</keyword>
<accession>A0A926ELM4</accession>
<name>A0A926ELM4_9FIRM</name>
<dbReference type="RefSeq" id="WP_249333453.1">
    <property type="nucleotide sequence ID" value="NZ_JACRSY010000027.1"/>
</dbReference>
<dbReference type="Proteomes" id="UP000655830">
    <property type="component" value="Unassembled WGS sequence"/>
</dbReference>
<reference evidence="1" key="1">
    <citation type="submission" date="2020-08" db="EMBL/GenBank/DDBJ databases">
        <title>Genome public.</title>
        <authorList>
            <person name="Liu C."/>
            <person name="Sun Q."/>
        </authorList>
    </citation>
    <scope>NUCLEOTIDE SEQUENCE</scope>
    <source>
        <strain evidence="1">NSJ-12</strain>
    </source>
</reference>
<gene>
    <name evidence="1" type="ORF">H8718_14560</name>
</gene>
<comment type="caution">
    <text evidence="1">The sequence shown here is derived from an EMBL/GenBank/DDBJ whole genome shotgun (WGS) entry which is preliminary data.</text>
</comment>
<evidence type="ECO:0000313" key="1">
    <source>
        <dbReference type="EMBL" id="MBC8580740.1"/>
    </source>
</evidence>
<protein>
    <submittedName>
        <fullName evidence="1">C39 family peptidase</fullName>
    </submittedName>
</protein>
<dbReference type="Gene3D" id="3.90.70.10">
    <property type="entry name" value="Cysteine proteinases"/>
    <property type="match status" value="1"/>
</dbReference>
<organism evidence="1 2">
    <name type="scientific">Zhenhengia yiwuensis</name>
    <dbReference type="NCBI Taxonomy" id="2763666"/>
    <lineage>
        <taxon>Bacteria</taxon>
        <taxon>Bacillati</taxon>
        <taxon>Bacillota</taxon>
        <taxon>Clostridia</taxon>
        <taxon>Lachnospirales</taxon>
        <taxon>Lachnospiraceae</taxon>
        <taxon>Zhenhengia</taxon>
    </lineage>
</organism>
<dbReference type="EMBL" id="JACRSY010000027">
    <property type="protein sequence ID" value="MBC8580740.1"/>
    <property type="molecule type" value="Genomic_DNA"/>
</dbReference>
<sequence length="365" mass="43346">MNRLEQSYHYDEDGEIDEFCTLLDCAEQILYFALKEYKEEYKVDYKKFFCQDINLRLEETQKISLHFNKDYGDDNPFFIEKKIEVDQENVFLKLKEEIDRGSLIVIRTMIDMLPHYEAYKPDIIGTRDGHFFLIVGYDENKFFYVDSPFMLKESCCIKLENNKAIGIVEEDVLAKAFAVLCEASTLSVQSEHLLDWNMEDRIELILNRIVENYYLEPQINTDNSTNRQKYIGRSALERILEYSQSEQPVEVLSLILKDFYFTHLMLAKRKILRMCLMDEKKYSQCNTTEKLIGYIDQSIREWDKFKLVLVKNLHVPNKNLKQIVSDKVNKLITIEDSIVKEIRELISESKQNSYTNKDVLVKNYY</sequence>